<gene>
    <name evidence="1" type="ORF">GA0061070_100689</name>
</gene>
<dbReference type="EMBL" id="FMBC01000006">
    <property type="protein sequence ID" value="SCC01236.1"/>
    <property type="molecule type" value="Genomic_DNA"/>
</dbReference>
<name>A0A1C4B305_9ENTR</name>
<dbReference type="RefSeq" id="WP_090134063.1">
    <property type="nucleotide sequence ID" value="NZ_FMBC01000006.1"/>
</dbReference>
<dbReference type="AlphaFoldDB" id="A0A1C4B305"/>
<proteinExistence type="predicted"/>
<dbReference type="OrthoDB" id="6623466at2"/>
<accession>A0A1C4B305</accession>
<dbReference type="InterPro" id="IPR056510">
    <property type="entry name" value="WapI"/>
</dbReference>
<reference evidence="2" key="1">
    <citation type="submission" date="2016-08" db="EMBL/GenBank/DDBJ databases">
        <authorList>
            <person name="Varghese N."/>
            <person name="Submissions Spin"/>
        </authorList>
    </citation>
    <scope>NUCLEOTIDE SEQUENCE [LARGE SCALE GENOMIC DNA]</scope>
    <source>
        <strain evidence="2">REICA_142</strain>
    </source>
</reference>
<protein>
    <submittedName>
        <fullName evidence="1">Uncharacterized protein</fullName>
    </submittedName>
</protein>
<evidence type="ECO:0000313" key="2">
    <source>
        <dbReference type="Proteomes" id="UP000198515"/>
    </source>
</evidence>
<keyword evidence="2" id="KW-1185">Reference proteome</keyword>
<organism evidence="1 2">
    <name type="scientific">Kosakonia oryziphila</name>
    <dbReference type="NCBI Taxonomy" id="1005667"/>
    <lineage>
        <taxon>Bacteria</taxon>
        <taxon>Pseudomonadati</taxon>
        <taxon>Pseudomonadota</taxon>
        <taxon>Gammaproteobacteria</taxon>
        <taxon>Enterobacterales</taxon>
        <taxon>Enterobacteriaceae</taxon>
        <taxon>Kosakonia</taxon>
    </lineage>
</organism>
<evidence type="ECO:0000313" key="1">
    <source>
        <dbReference type="EMBL" id="SCC01236.1"/>
    </source>
</evidence>
<dbReference type="Proteomes" id="UP000198515">
    <property type="component" value="Unassembled WGS sequence"/>
</dbReference>
<sequence>MIDIEVGILKFQLSPYEREYAEDDLSDDSIKTFVEYKLPVLTTQYSTAFTVPELIDLKKELQSFYGGLIKQEPRPDIFFDSLERHFSLQFRQVGHHDTAEVNIMMKPEDNADSIKVTDTFYLDQSYFPALLSGLDEMINWQN</sequence>
<dbReference type="Pfam" id="PF24716">
    <property type="entry name" value="WapI"/>
    <property type="match status" value="1"/>
</dbReference>